<comment type="caution">
    <text evidence="2">The sequence shown here is derived from an EMBL/GenBank/DDBJ whole genome shotgun (WGS) entry which is preliminary data.</text>
</comment>
<accession>A0A5M8QP98</accession>
<sequence length="274" mass="31611">MIGKAGLGNYAKGILEYCYYEKNNLSERKRETLTINDVRGELVYIQNLGIDFKPDGRLNIDYLSKQFVHNQNHNKNLSKFVWHQTFSFSPEEKVKTETVRSICERFSEEFGFGNNQMIAFIHRDTAHQHFHIVANRIAASGKNTADHFNNYRRTGDFCRKIELEMGLSITPEMKQRGKKEKLIMGIDFKAELLLKLPQVVKESKHFSEFTARMKKQGVKCDIGRGLTFIHGQTNQRIKGSDISREYSLQNLKNQFALLNTAVEKVKSVKKGLSL</sequence>
<dbReference type="AlphaFoldDB" id="A0A5M8QP98"/>
<dbReference type="Proteomes" id="UP000323994">
    <property type="component" value="Unassembled WGS sequence"/>
</dbReference>
<dbReference type="RefSeq" id="WP_139013819.1">
    <property type="nucleotide sequence ID" value="NZ_VBSN01000059.1"/>
</dbReference>
<protein>
    <submittedName>
        <fullName evidence="2">Relaxase/mobilization nuclease domain-containing protein</fullName>
    </submittedName>
</protein>
<reference evidence="2 3" key="1">
    <citation type="submission" date="2019-05" db="EMBL/GenBank/DDBJ databases">
        <authorList>
            <person name="Qu J.-H."/>
        </authorList>
    </citation>
    <scope>NUCLEOTIDE SEQUENCE [LARGE SCALE GENOMIC DNA]</scope>
    <source>
        <strain evidence="2 3">NS28</strain>
    </source>
</reference>
<feature type="domain" description="MobA/VirD2-like nuclease" evidence="1">
    <location>
        <begin position="59"/>
        <end position="167"/>
    </location>
</feature>
<dbReference type="Pfam" id="PF03432">
    <property type="entry name" value="Relaxase"/>
    <property type="match status" value="1"/>
</dbReference>
<name>A0A5M8QP98_9BACT</name>
<keyword evidence="3" id="KW-1185">Reference proteome</keyword>
<dbReference type="EMBL" id="VBSN01000059">
    <property type="protein sequence ID" value="KAA6437061.1"/>
    <property type="molecule type" value="Genomic_DNA"/>
</dbReference>
<evidence type="ECO:0000313" key="3">
    <source>
        <dbReference type="Proteomes" id="UP000323994"/>
    </source>
</evidence>
<dbReference type="InterPro" id="IPR005094">
    <property type="entry name" value="Endonuclease_MobA/VirD2"/>
</dbReference>
<proteinExistence type="predicted"/>
<evidence type="ECO:0000259" key="1">
    <source>
        <dbReference type="Pfam" id="PF03432"/>
    </source>
</evidence>
<evidence type="ECO:0000313" key="2">
    <source>
        <dbReference type="EMBL" id="KAA6437061.1"/>
    </source>
</evidence>
<gene>
    <name evidence="2" type="ORF">FEM33_20290</name>
</gene>
<dbReference type="OrthoDB" id="915634at2"/>
<organism evidence="2 3">
    <name type="scientific">Dyadobacter flavalbus</name>
    <dbReference type="NCBI Taxonomy" id="2579942"/>
    <lineage>
        <taxon>Bacteria</taxon>
        <taxon>Pseudomonadati</taxon>
        <taxon>Bacteroidota</taxon>
        <taxon>Cytophagia</taxon>
        <taxon>Cytophagales</taxon>
        <taxon>Spirosomataceae</taxon>
        <taxon>Dyadobacter</taxon>
    </lineage>
</organism>